<keyword evidence="5" id="KW-1185">Reference proteome</keyword>
<feature type="domain" description="Ig-like" evidence="1">
    <location>
        <begin position="1117"/>
        <end position="1152"/>
    </location>
</feature>
<dbReference type="PANTHER" id="PTHR22901">
    <property type="entry name" value="SIALATE O-ACETYLESTERASE"/>
    <property type="match status" value="1"/>
</dbReference>
<dbReference type="Pfam" id="PF17936">
    <property type="entry name" value="Big_6"/>
    <property type="match status" value="3"/>
</dbReference>
<evidence type="ECO:0000259" key="1">
    <source>
        <dbReference type="Pfam" id="PF12245"/>
    </source>
</evidence>
<dbReference type="InterPro" id="IPR022038">
    <property type="entry name" value="Ig-like_bact"/>
</dbReference>
<evidence type="ECO:0000313" key="5">
    <source>
        <dbReference type="Proteomes" id="UP000187059"/>
    </source>
</evidence>
<feature type="domain" description="Biofilm-associated protein BapA-like prefix-like" evidence="3">
    <location>
        <begin position="37"/>
        <end position="75"/>
    </location>
</feature>
<dbReference type="PANTHER" id="PTHR22901:SF0">
    <property type="entry name" value="SIALATE O-ACETYLESTERASE"/>
    <property type="match status" value="1"/>
</dbReference>
<dbReference type="GO" id="GO:0001681">
    <property type="term" value="F:sialate O-acetylesterase activity"/>
    <property type="evidence" value="ECO:0007669"/>
    <property type="project" value="InterPro"/>
</dbReference>
<name>A0A1P8UV77_9RHOB</name>
<dbReference type="Proteomes" id="UP000187059">
    <property type="component" value="Chromosome"/>
</dbReference>
<dbReference type="InterPro" id="IPR048051">
    <property type="entry name" value="BapA-like_prefix-like"/>
</dbReference>
<feature type="domain" description="Bacterial Ig" evidence="2">
    <location>
        <begin position="496"/>
        <end position="567"/>
    </location>
</feature>
<evidence type="ECO:0000259" key="2">
    <source>
        <dbReference type="Pfam" id="PF17936"/>
    </source>
</evidence>
<dbReference type="Gene3D" id="2.60.40.10">
    <property type="entry name" value="Immunoglobulins"/>
    <property type="match status" value="10"/>
</dbReference>
<evidence type="ECO:0000313" key="4">
    <source>
        <dbReference type="EMBL" id="APZ53305.1"/>
    </source>
</evidence>
<dbReference type="InterPro" id="IPR013783">
    <property type="entry name" value="Ig-like_fold"/>
</dbReference>
<evidence type="ECO:0000259" key="3">
    <source>
        <dbReference type="Pfam" id="PF22783"/>
    </source>
</evidence>
<dbReference type="GO" id="GO:0005975">
    <property type="term" value="P:carbohydrate metabolic process"/>
    <property type="evidence" value="ECO:0007669"/>
    <property type="project" value="TreeGrafter"/>
</dbReference>
<dbReference type="OrthoDB" id="7858035at2"/>
<dbReference type="KEGG" id="paby:Ga0080574_TMP2971"/>
<dbReference type="NCBIfam" id="NF033510">
    <property type="entry name" value="Ca_tandemer"/>
    <property type="match status" value="10"/>
</dbReference>
<protein>
    <submittedName>
        <fullName evidence="4">Ig-like domain (Group 3)</fullName>
    </submittedName>
</protein>
<dbReference type="InterPro" id="IPR041498">
    <property type="entry name" value="Big_6"/>
</dbReference>
<reference evidence="4 5" key="1">
    <citation type="submission" date="2016-04" db="EMBL/GenBank/DDBJ databases">
        <title>Deep-sea bacteria in the southern Pacific.</title>
        <authorList>
            <person name="Tang K."/>
        </authorList>
    </citation>
    <scope>NUCLEOTIDE SEQUENCE [LARGE SCALE GENOMIC DNA]</scope>
    <source>
        <strain evidence="4 5">JLT2014</strain>
    </source>
</reference>
<proteinExistence type="predicted"/>
<dbReference type="STRING" id="1250539.Ga0080574_TMP2971"/>
<dbReference type="EMBL" id="CP015093">
    <property type="protein sequence ID" value="APZ53305.1"/>
    <property type="molecule type" value="Genomic_DNA"/>
</dbReference>
<dbReference type="Pfam" id="PF12245">
    <property type="entry name" value="Big_3_2"/>
    <property type="match status" value="1"/>
</dbReference>
<dbReference type="Pfam" id="PF22783">
    <property type="entry name" value="BapA_N"/>
    <property type="match status" value="1"/>
</dbReference>
<dbReference type="NCBIfam" id="NF033677">
    <property type="entry name" value="biofilm_BapA_N"/>
    <property type="match status" value="1"/>
</dbReference>
<dbReference type="RefSeq" id="WP_083716864.1">
    <property type="nucleotide sequence ID" value="NZ_CP015093.1"/>
</dbReference>
<gene>
    <name evidence="4" type="ORF">Ga0080574_TMP2971</name>
</gene>
<feature type="domain" description="Bacterial Ig" evidence="2">
    <location>
        <begin position="977"/>
        <end position="1050"/>
    </location>
</feature>
<feature type="domain" description="Bacterial Ig" evidence="2">
    <location>
        <begin position="686"/>
        <end position="754"/>
    </location>
</feature>
<sequence>MNVIDFAIRTRAGAVSKGSVGGDGQGVLIDATNGNEVSLNLHQSDVARYERAGNDLVLTLSDGRELVLEGYFGAGTPAQLYLSADGILQEVTLSESAGESLAVQYGHTETLGKWSPSEDLIFFDRPALMVDNYEEEEVSMLGAGLLGSSLLGPIGAGAALLGGAAILGSGSGGSGGSGGGNASAPAVPTVDDADIPIIVGGTEDPRIDITGTGEPGSTVVVTIGAVEETTVIEDNGAWGVEFDGEDFPDDGSYEDVTVVVEDEDGTVTDLTGPPVTIDLTPPPLEITEGTAGTGDIVNAGDQADGVTVAGTSEPGATVEIALGEHVASSVADEAGGWQITFDSSVVAEGEYLADIVVTATDAFGNSTALGDALDIDTVAPPLSIDPVGGDDLVNGAEAAEGFAITGSAEAGAPVVVTYDGESYETVAGEDGRWAVMVSAADVVAGEYSAGIEASTLDRAGNVTTTASTFSVDTETSVAFSAAALTGDDLINAEELADGVLLTGSAEPGATVMVTVAGLSQEASVAADGRWSVTFNGLEAGSYETVATVSATDAAGNTASAEHAFAVDTEISVTLDDGIGGDGTVNAAEAAEGVVLTGSADAGASVHIEIDGTGYETVADAAGQWRLALSAADIASGSYDSAVTVTATDAAGNSSVVTGSFAVDTETSVAFAADPVEGDGIVNAVERADGVSLSGVAEPGAGVEVTLGTVTRAATVAADGGWTVDFAAADIPEGEAVLPVSAIATDAAGNTASASGEIAVDTLVRDFALTSELGGADGIISASEAAEGLTLTGSTEPGASVQVTLGGIARAATVAADGSWTVSYGADALPSGEQTVTLTAVSTDAAGNSETLTREIGIDTDAGLLTIDPAPLEGDDIVNAAEASDGVVVTGTSTPGQAVAVTLGDAAMTVTTDADGVWSAAFAAAEIPAGTYTADITATITDAAGNTLTRSDGVGIDTEVVNFGLSDDPIETDDVVNAAEAADGVTLTGTTEPGSSVTVTFEGTERAATVDAAGNWSASFTAAEIPAGQYDAVAEVSTTDAAGNTASASARFAVDTYVDGLAVSDTPIAGDDIVNAEEARSGFGLTGTVEPGSTVTLTVGGVEIAASVDTGGNWTADIPATAIPAEATELSMLIEAVDAAGNTTSITETVAMDTLAPDTPDVESYTRDHTGLRGITLASGEGDVEIDTVVDEDGAEIADVAFSSYQISGLGETAYSFNEVVPDGSHLVVSATDAAGNRSGTYLVVDDTTTSEVAMSNPLAQALSQFNIETIDLQFAEESALTITESQLAALSSNGDTLIVEGGSDDSVTIVGAQAQGNDGEGYNLFSLGDTDLRIDEDITNVVI</sequence>
<dbReference type="InterPro" id="IPR039329">
    <property type="entry name" value="SIAE"/>
</dbReference>
<organism evidence="4 5">
    <name type="scientific">Salipiger abyssi</name>
    <dbReference type="NCBI Taxonomy" id="1250539"/>
    <lineage>
        <taxon>Bacteria</taxon>
        <taxon>Pseudomonadati</taxon>
        <taxon>Pseudomonadota</taxon>
        <taxon>Alphaproteobacteria</taxon>
        <taxon>Rhodobacterales</taxon>
        <taxon>Roseobacteraceae</taxon>
        <taxon>Salipiger</taxon>
    </lineage>
</organism>
<accession>A0A1P8UV77</accession>